<proteinExistence type="predicted"/>
<dbReference type="OrthoDB" id="10008234at2"/>
<accession>A0A1I7FIJ4</accession>
<evidence type="ECO:0000313" key="2">
    <source>
        <dbReference type="EMBL" id="SFU35975.1"/>
    </source>
</evidence>
<dbReference type="Gene3D" id="2.60.120.380">
    <property type="match status" value="1"/>
</dbReference>
<keyword evidence="1" id="KW-0732">Signal</keyword>
<organism evidence="2 3">
    <name type="scientific">Eubacterium pyruvativorans</name>
    <dbReference type="NCBI Taxonomy" id="155865"/>
    <lineage>
        <taxon>Bacteria</taxon>
        <taxon>Bacillati</taxon>
        <taxon>Bacillota</taxon>
        <taxon>Clostridia</taxon>
        <taxon>Eubacteriales</taxon>
        <taxon>Eubacteriaceae</taxon>
        <taxon>Eubacterium</taxon>
    </lineage>
</organism>
<protein>
    <recommendedName>
        <fullName evidence="4">Pre-peptidase C-terminal domain-containing protein</fullName>
    </recommendedName>
</protein>
<sequence>MKRNKLFVMLLAFVMTASMMLTGLTSVFADASPAAEDSMVSDSRLLSSGRLMENRFHAMKCDGTSGVAAYVSAGSTSFLKEGTENGAVIDHGNVSGVQNTWFRIKPSRTGVMIISQGASGHIRLYDSRKRALSDDIYVNGDSTVGYMRYTVFGVKANATYYVRISSAGVYSSGSGVYMNAVKYESRAVPGSYGKSASRASRLARNKVRNGYILSKGSPKYYRFTKKGKSVKIYLDSMTDKRIQVTVTARAKGCRTYNRTISLYNSDNADDTSKRLTLTTDKSRTIHVTIRVKGYGNSSGAYSVKCV</sequence>
<feature type="signal peptide" evidence="1">
    <location>
        <begin position="1"/>
        <end position="29"/>
    </location>
</feature>
<gene>
    <name evidence="2" type="ORF">SAMN05216508_102159</name>
</gene>
<dbReference type="RefSeq" id="WP_090469902.1">
    <property type="nucleotide sequence ID" value="NZ_FOWF01000001.1"/>
</dbReference>
<evidence type="ECO:0000256" key="1">
    <source>
        <dbReference type="SAM" id="SignalP"/>
    </source>
</evidence>
<evidence type="ECO:0008006" key="4">
    <source>
        <dbReference type="Google" id="ProtNLM"/>
    </source>
</evidence>
<name>A0A1I7FIJ4_9FIRM</name>
<dbReference type="Proteomes" id="UP000198817">
    <property type="component" value="Unassembled WGS sequence"/>
</dbReference>
<evidence type="ECO:0000313" key="3">
    <source>
        <dbReference type="Proteomes" id="UP000198817"/>
    </source>
</evidence>
<dbReference type="EMBL" id="FPBT01000002">
    <property type="protein sequence ID" value="SFU35975.1"/>
    <property type="molecule type" value="Genomic_DNA"/>
</dbReference>
<dbReference type="STRING" id="155865.SAMN05216515_1018"/>
<dbReference type="AlphaFoldDB" id="A0A1I7FIJ4"/>
<keyword evidence="3" id="KW-1185">Reference proteome</keyword>
<reference evidence="2 3" key="1">
    <citation type="submission" date="2016-10" db="EMBL/GenBank/DDBJ databases">
        <authorList>
            <person name="de Groot N.N."/>
        </authorList>
    </citation>
    <scope>NUCLEOTIDE SEQUENCE [LARGE SCALE GENOMIC DNA]</scope>
    <source>
        <strain evidence="2 3">KHGC13</strain>
    </source>
</reference>
<feature type="chain" id="PRO_5011745704" description="Pre-peptidase C-terminal domain-containing protein" evidence="1">
    <location>
        <begin position="30"/>
        <end position="306"/>
    </location>
</feature>